<dbReference type="EMBL" id="CP059322">
    <property type="protein sequence ID" value="QLQ39184.1"/>
    <property type="molecule type" value="Genomic_DNA"/>
</dbReference>
<name>A0A7L6BB37_9ACTN</name>
<feature type="region of interest" description="Disordered" evidence="1">
    <location>
        <begin position="1"/>
        <end position="26"/>
    </location>
</feature>
<evidence type="ECO:0000313" key="2">
    <source>
        <dbReference type="EMBL" id="QLQ39184.1"/>
    </source>
</evidence>
<dbReference type="Pfam" id="PF13384">
    <property type="entry name" value="HTH_23"/>
    <property type="match status" value="1"/>
</dbReference>
<dbReference type="RefSeq" id="WP_181571582.1">
    <property type="nucleotide sequence ID" value="NZ_CP059322.2"/>
</dbReference>
<feature type="compositionally biased region" description="Basic and acidic residues" evidence="1">
    <location>
        <begin position="11"/>
        <end position="26"/>
    </location>
</feature>
<organism evidence="2 3">
    <name type="scientific">Micromonospora robiginosa</name>
    <dbReference type="NCBI Taxonomy" id="2749844"/>
    <lineage>
        <taxon>Bacteria</taxon>
        <taxon>Bacillati</taxon>
        <taxon>Actinomycetota</taxon>
        <taxon>Actinomycetes</taxon>
        <taxon>Micromonosporales</taxon>
        <taxon>Micromonosporaceae</taxon>
        <taxon>Micromonospora</taxon>
    </lineage>
</organism>
<evidence type="ECO:0000256" key="1">
    <source>
        <dbReference type="SAM" id="MobiDB-lite"/>
    </source>
</evidence>
<dbReference type="KEGG" id="mfeu:H1D33_10345"/>
<evidence type="ECO:0000313" key="3">
    <source>
        <dbReference type="Proteomes" id="UP000510844"/>
    </source>
</evidence>
<gene>
    <name evidence="2" type="ORF">H1D33_10345</name>
</gene>
<keyword evidence="3" id="KW-1185">Reference proteome</keyword>
<accession>A0A7L6BB37</accession>
<proteinExistence type="predicted"/>
<feature type="compositionally biased region" description="Polar residues" evidence="1">
    <location>
        <begin position="1"/>
        <end position="10"/>
    </location>
</feature>
<protein>
    <submittedName>
        <fullName evidence="2">Helix-turn-helix domain-containing protein</fullName>
    </submittedName>
</protein>
<sequence>MADQTPSSRTGGRDAGLKEAAGRLRDEGRTVNEIADRLGIAKSTAYRWVGHLPLDTSAEVAVQRRRVAAGRRATRWAERRTQREDAEREAQHRAAEWVGTLARRELLLVGAVLYWCEGTKSKPANPRYDLTFTNSDVRLVELFVRFVEATGRSRRQLRYRVAIHESADAEAAGRWWAGQLGVEFASFQRPTVKRHNPTTKRINVGADYRGCLVVRVPRSRELYVWMAGVVKGLLSGDAPTPRLLEVGETG</sequence>
<reference evidence="3" key="1">
    <citation type="submission" date="2020-07" db="EMBL/GenBank/DDBJ databases">
        <title>A new Micromonospora strain with potent antibiotic activity isolated from the microbiome of a mid-Atlantic deep-sea sponge.</title>
        <authorList>
            <person name="Back C.R."/>
            <person name="Stennett H.L."/>
            <person name="Williams S.E."/>
            <person name="Wang L."/>
            <person name="Ojeda Gomez J."/>
            <person name="Abdulle O.M."/>
            <person name="Duffy T."/>
            <person name="Hendry K.R."/>
            <person name="Powell D."/>
            <person name="Stach J.E."/>
            <person name="Essex-Lopresti A.E."/>
            <person name="Willis C.L."/>
            <person name="Curnow P."/>
            <person name="Race P.R."/>
        </authorList>
    </citation>
    <scope>NUCLEOTIDE SEQUENCE [LARGE SCALE GENOMIC DNA]</scope>
    <source>
        <strain evidence="3">28ISP2-46</strain>
    </source>
</reference>
<reference evidence="2 3" key="2">
    <citation type="journal article" date="2021" name="Mar. Drugs">
        <title>A New Micromonospora Strain with Antibiotic Activity Isolated from the Microbiome of a Mid-Atlantic Deep-Sea Sponge.</title>
        <authorList>
            <person name="Back C.R."/>
            <person name="Stennett H.L."/>
            <person name="Williams S.E."/>
            <person name="Wang L."/>
            <person name="Ojeda Gomez J."/>
            <person name="Abdulle O.M."/>
            <person name="Duffy T."/>
            <person name="Neal C."/>
            <person name="Mantell J."/>
            <person name="Jepson M.A."/>
            <person name="Hendry K.R."/>
            <person name="Powell D."/>
            <person name="Stach J.E.M."/>
            <person name="Essex-Lopresti A.E."/>
            <person name="Willis C.L."/>
            <person name="Curnow P."/>
            <person name="Race P.R."/>
        </authorList>
    </citation>
    <scope>NUCLEOTIDE SEQUENCE [LARGE SCALE GENOMIC DNA]</scope>
    <source>
        <strain evidence="2 3">28ISP2-46</strain>
    </source>
</reference>
<dbReference type="AlphaFoldDB" id="A0A7L6BB37"/>
<dbReference type="Proteomes" id="UP000510844">
    <property type="component" value="Chromosome"/>
</dbReference>